<dbReference type="HOGENOM" id="CLU_061936_0_0_1"/>
<dbReference type="OMA" id="GSLWRDN"/>
<dbReference type="KEGG" id="pfy:PFICI_08441"/>
<dbReference type="Proteomes" id="UP000030651">
    <property type="component" value="Unassembled WGS sequence"/>
</dbReference>
<dbReference type="RefSeq" id="XP_007835213.1">
    <property type="nucleotide sequence ID" value="XM_007837022.1"/>
</dbReference>
<evidence type="ECO:0008006" key="3">
    <source>
        <dbReference type="Google" id="ProtNLM"/>
    </source>
</evidence>
<dbReference type="InterPro" id="IPR029044">
    <property type="entry name" value="Nucleotide-diphossugar_trans"/>
</dbReference>
<dbReference type="Gene3D" id="3.90.550.20">
    <property type="match status" value="1"/>
</dbReference>
<name>W3X699_PESFW</name>
<dbReference type="GeneID" id="19273454"/>
<dbReference type="eggNOG" id="ENOG502SEFD">
    <property type="taxonomic scope" value="Eukaryota"/>
</dbReference>
<dbReference type="EMBL" id="KI912113">
    <property type="protein sequence ID" value="ETS80912.1"/>
    <property type="molecule type" value="Genomic_DNA"/>
</dbReference>
<dbReference type="AlphaFoldDB" id="W3X699"/>
<keyword evidence="2" id="KW-1185">Reference proteome</keyword>
<dbReference type="GO" id="GO:0016757">
    <property type="term" value="F:glycosyltransferase activity"/>
    <property type="evidence" value="ECO:0007669"/>
    <property type="project" value="InterPro"/>
</dbReference>
<gene>
    <name evidence="1" type="ORF">PFICI_08441</name>
</gene>
<evidence type="ECO:0000313" key="1">
    <source>
        <dbReference type="EMBL" id="ETS80912.1"/>
    </source>
</evidence>
<protein>
    <recommendedName>
        <fullName evidence="3">Capsule polysaccharide biosynthesis protein</fullName>
    </recommendedName>
</protein>
<dbReference type="Pfam" id="PF05704">
    <property type="entry name" value="Caps_synth"/>
    <property type="match status" value="1"/>
</dbReference>
<evidence type="ECO:0000313" key="2">
    <source>
        <dbReference type="Proteomes" id="UP000030651"/>
    </source>
</evidence>
<proteinExistence type="predicted"/>
<dbReference type="SUPFAM" id="SSF53448">
    <property type="entry name" value="Nucleotide-diphospho-sugar transferases"/>
    <property type="match status" value="1"/>
</dbReference>
<dbReference type="OrthoDB" id="409543at2759"/>
<reference evidence="2" key="1">
    <citation type="journal article" date="2015" name="BMC Genomics">
        <title>Genomic and transcriptomic analysis of the endophytic fungus Pestalotiopsis fici reveals its lifestyle and high potential for synthesis of natural products.</title>
        <authorList>
            <person name="Wang X."/>
            <person name="Zhang X."/>
            <person name="Liu L."/>
            <person name="Xiang M."/>
            <person name="Wang W."/>
            <person name="Sun X."/>
            <person name="Che Y."/>
            <person name="Guo L."/>
            <person name="Liu G."/>
            <person name="Guo L."/>
            <person name="Wang C."/>
            <person name="Yin W.B."/>
            <person name="Stadler M."/>
            <person name="Zhang X."/>
            <person name="Liu X."/>
        </authorList>
    </citation>
    <scope>NUCLEOTIDE SEQUENCE [LARGE SCALE GENOMIC DNA]</scope>
    <source>
        <strain evidence="2">W106-1 / CGMCC3.15140</strain>
    </source>
</reference>
<dbReference type="InterPro" id="IPR008441">
    <property type="entry name" value="AfumC-like_glycosyl_Trfase"/>
</dbReference>
<organism evidence="1 2">
    <name type="scientific">Pestalotiopsis fici (strain W106-1 / CGMCC3.15140)</name>
    <dbReference type="NCBI Taxonomy" id="1229662"/>
    <lineage>
        <taxon>Eukaryota</taxon>
        <taxon>Fungi</taxon>
        <taxon>Dikarya</taxon>
        <taxon>Ascomycota</taxon>
        <taxon>Pezizomycotina</taxon>
        <taxon>Sordariomycetes</taxon>
        <taxon>Xylariomycetidae</taxon>
        <taxon>Amphisphaeriales</taxon>
        <taxon>Sporocadaceae</taxon>
        <taxon>Pestalotiopsis</taxon>
    </lineage>
</organism>
<sequence>MDYQIPQGMHLIPSELLDLRPDSEIDNDILHPKPVTDEKNIWVFWHSGFTNMHPYSKRNIRAWFRRFSKLGWVIRVMDKEPGSPLNIEHWADTKDPDTFPRAFIDGTLIGDHAVQHTSDLVRWPLLLRYGGVYADVGMLQIGDLDRLWSETVGNPDSPYEVLSYSGGDPEDMSLTNYFLCCRRNNPLFLRAHKLFLALWAEDGGKTSTDGMHASPLLKGVPQMTYSGSFTENGRTYGPLEVGTMLSDYITQGQALKMVMGMEDPEDGWNGREYVRDHVYAIEFMVGAQLINEYTGWDGQLAFKLMSLPLPHEGEAESEEQAKAREIVEGCLSKSFGFKLATGLILRVKGDTLSSLWRKNVGSDDVPGTYAHWLRHGTMYWTQNELPPTTELRIDQPFKRGPLLRAT</sequence>
<accession>W3X699</accession>
<dbReference type="InParanoid" id="W3X699"/>